<dbReference type="InterPro" id="IPR009228">
    <property type="entry name" value="Capsid_scaffold_GpO"/>
</dbReference>
<name>A0AAW4XZA4_9BURK</name>
<evidence type="ECO:0000313" key="3">
    <source>
        <dbReference type="Proteomes" id="UP001199260"/>
    </source>
</evidence>
<dbReference type="Proteomes" id="UP001199260">
    <property type="component" value="Unassembled WGS sequence"/>
</dbReference>
<dbReference type="RefSeq" id="WP_230777908.1">
    <property type="nucleotide sequence ID" value="NZ_JAJNCT010000021.1"/>
</dbReference>
<evidence type="ECO:0000256" key="1">
    <source>
        <dbReference type="SAM" id="MobiDB-lite"/>
    </source>
</evidence>
<accession>A0AAW4XZA4</accession>
<organism evidence="2 3">
    <name type="scientific">Comamonas koreensis</name>
    <dbReference type="NCBI Taxonomy" id="160825"/>
    <lineage>
        <taxon>Bacteria</taxon>
        <taxon>Pseudomonadati</taxon>
        <taxon>Pseudomonadota</taxon>
        <taxon>Betaproteobacteria</taxon>
        <taxon>Burkholderiales</taxon>
        <taxon>Comamonadaceae</taxon>
        <taxon>Comamonas</taxon>
    </lineage>
</organism>
<sequence length="275" mass="28944">MPSKFFRVATEGATTDGRTIQRSWIEQAAANYNTGKYQARVWLEHIRGVMADSAFAALGDVTALKAVANAEGKMELFAQVEALPALVAMNKAKQKIFTSIEIDPDFAKSGQAYMVGLAVTDSPASLGTEVLAFSAAHPDANPFAKRKTNPSTLFTAALETDLGLEGDAEGIASAMLQRFNDVIDSIKGLAATKPAAGDTSFATKVMEAMSVTGTALQNMATENAELRGKFNAQGTELAGLKKDFATLKAKLEGTESHSGQRPAATGKDASELADC</sequence>
<feature type="region of interest" description="Disordered" evidence="1">
    <location>
        <begin position="252"/>
        <end position="275"/>
    </location>
</feature>
<reference evidence="2 3" key="1">
    <citation type="submission" date="2021-11" db="EMBL/GenBank/DDBJ databases">
        <title>Genome sequence.</title>
        <authorList>
            <person name="Sun Q."/>
        </authorList>
    </citation>
    <scope>NUCLEOTIDE SEQUENCE [LARGE SCALE GENOMIC DNA]</scope>
    <source>
        <strain evidence="2 3">KCTC 12005</strain>
    </source>
</reference>
<dbReference type="EMBL" id="JAJNCT010000021">
    <property type="protein sequence ID" value="MCD2166807.1"/>
    <property type="molecule type" value="Genomic_DNA"/>
</dbReference>
<protein>
    <submittedName>
        <fullName evidence="2">GPO family capsid scaffolding protein</fullName>
    </submittedName>
</protein>
<dbReference type="Pfam" id="PF05929">
    <property type="entry name" value="Phage_GPO"/>
    <property type="match status" value="1"/>
</dbReference>
<proteinExistence type="predicted"/>
<gene>
    <name evidence="2" type="ORF">LPW39_16915</name>
</gene>
<evidence type="ECO:0000313" key="2">
    <source>
        <dbReference type="EMBL" id="MCD2166807.1"/>
    </source>
</evidence>
<comment type="caution">
    <text evidence="2">The sequence shown here is derived from an EMBL/GenBank/DDBJ whole genome shotgun (WGS) entry which is preliminary data.</text>
</comment>
<dbReference type="AlphaFoldDB" id="A0AAW4XZA4"/>
<keyword evidence="3" id="KW-1185">Reference proteome</keyword>